<evidence type="ECO:0000256" key="4">
    <source>
        <dbReference type="ARBA" id="ARBA00022691"/>
    </source>
</evidence>
<dbReference type="Gene3D" id="3.90.120.10">
    <property type="entry name" value="DNA Methylase, subunit A, domain 2"/>
    <property type="match status" value="1"/>
</dbReference>
<feature type="active site" evidence="5">
    <location>
        <position position="388"/>
    </location>
</feature>
<organism evidence="6 7">
    <name type="scientific">Aspergillus ellipticus CBS 707.79</name>
    <dbReference type="NCBI Taxonomy" id="1448320"/>
    <lineage>
        <taxon>Eukaryota</taxon>
        <taxon>Fungi</taxon>
        <taxon>Dikarya</taxon>
        <taxon>Ascomycota</taxon>
        <taxon>Pezizomycotina</taxon>
        <taxon>Eurotiomycetes</taxon>
        <taxon>Eurotiomycetidae</taxon>
        <taxon>Eurotiales</taxon>
        <taxon>Aspergillaceae</taxon>
        <taxon>Aspergillus</taxon>
        <taxon>Aspergillus subgen. Circumdati</taxon>
    </lineage>
</organism>
<gene>
    <name evidence="6" type="ORF">BO71DRAFT_393253</name>
</gene>
<keyword evidence="4 5" id="KW-0949">S-adenosyl-L-methionine</keyword>
<dbReference type="PANTHER" id="PTHR10629:SF52">
    <property type="entry name" value="DNA (CYTOSINE-5)-METHYLTRANSFERASE 1"/>
    <property type="match status" value="1"/>
</dbReference>
<evidence type="ECO:0000313" key="6">
    <source>
        <dbReference type="EMBL" id="PYH87560.1"/>
    </source>
</evidence>
<keyword evidence="3 5" id="KW-0808">Transferase</keyword>
<dbReference type="Pfam" id="PF00145">
    <property type="entry name" value="DNA_methylase"/>
    <property type="match status" value="2"/>
</dbReference>
<dbReference type="AlphaFoldDB" id="A0A319CS85"/>
<dbReference type="EMBL" id="KZ826215">
    <property type="protein sequence ID" value="PYH87560.1"/>
    <property type="molecule type" value="Genomic_DNA"/>
</dbReference>
<accession>A0A319CS85</accession>
<reference evidence="6 7" key="1">
    <citation type="submission" date="2018-02" db="EMBL/GenBank/DDBJ databases">
        <title>The genomes of Aspergillus section Nigri reveals drivers in fungal speciation.</title>
        <authorList>
            <consortium name="DOE Joint Genome Institute"/>
            <person name="Vesth T.C."/>
            <person name="Nybo J."/>
            <person name="Theobald S."/>
            <person name="Brandl J."/>
            <person name="Frisvad J.C."/>
            <person name="Nielsen K.F."/>
            <person name="Lyhne E.K."/>
            <person name="Kogle M.E."/>
            <person name="Kuo A."/>
            <person name="Riley R."/>
            <person name="Clum A."/>
            <person name="Nolan M."/>
            <person name="Lipzen A."/>
            <person name="Salamov A."/>
            <person name="Henrissat B."/>
            <person name="Wiebenga A."/>
            <person name="De vries R.P."/>
            <person name="Grigoriev I.V."/>
            <person name="Mortensen U.H."/>
            <person name="Andersen M.R."/>
            <person name="Baker S.E."/>
        </authorList>
    </citation>
    <scope>NUCLEOTIDE SEQUENCE [LARGE SCALE GENOMIC DNA]</scope>
    <source>
        <strain evidence="6 7">CBS 707.79</strain>
    </source>
</reference>
<keyword evidence="2 5" id="KW-0489">Methyltransferase</keyword>
<evidence type="ECO:0000313" key="7">
    <source>
        <dbReference type="Proteomes" id="UP000247810"/>
    </source>
</evidence>
<keyword evidence="7" id="KW-1185">Reference proteome</keyword>
<dbReference type="EC" id="2.1.1.37" evidence="1"/>
<dbReference type="PRINTS" id="PR00105">
    <property type="entry name" value="C5METTRFRASE"/>
</dbReference>
<evidence type="ECO:0000256" key="3">
    <source>
        <dbReference type="ARBA" id="ARBA00022679"/>
    </source>
</evidence>
<dbReference type="VEuPathDB" id="FungiDB:BO71DRAFT_393253"/>
<dbReference type="InterPro" id="IPR050390">
    <property type="entry name" value="C5-Methyltransferase"/>
</dbReference>
<dbReference type="GO" id="GO:0003677">
    <property type="term" value="F:DNA binding"/>
    <property type="evidence" value="ECO:0007669"/>
    <property type="project" value="TreeGrafter"/>
</dbReference>
<dbReference type="GO" id="GO:0005634">
    <property type="term" value="C:nucleus"/>
    <property type="evidence" value="ECO:0007669"/>
    <property type="project" value="TreeGrafter"/>
</dbReference>
<dbReference type="SUPFAM" id="SSF53335">
    <property type="entry name" value="S-adenosyl-L-methionine-dependent methyltransferases"/>
    <property type="match status" value="1"/>
</dbReference>
<sequence length="623" mass="70093">MGEIKLTKKREDELIKWRVVKPTKKIEAEPIDIDIDSDDASDTSSVTIDNDPDRSLCLDWVRNVPGAAGTNRESVQTCEVIDLTSGTEDRFNDGDYLTDECYQRLLHSWNSEHSPAEIQDVDERPPQSIVLQEICVDGIVYKPGQCLELIDETFIRVEVIFQNVPGDIQFGGRRLIKARNHMGTYVPKWHNELVWISNETAPIRLNLVKRFVNINFTNYCHIDQDTRKKKKPLDIFCRLKEYSASGPKEAASIEYISFEEADEGFKHRPASLRHAWRGDTRPFGEGEVSSIALDDTVVDLTDEGPITEQKKHRQYTFGDSFCGAGGVSCGARSAGLRPRWAFDHSAYAVATYRLNYDTAECEGSDVFNFLTNDYGFLKIDISHGSPPCQTWSPAKTIESVNDDANSACIFSCSNIIRQARPRVHTMEETSGLSERHKDTLYRVIQDFVEIGYSVRWAMLDCVKYGVPQFRKRLVIIASGPGETLPPLPKPTHGLPGSGLQAYVTISQVISRIPLGVPDHDVEKALGRGFSRAPFNPNQQARTITCGGGERNYHPSGRRGFTNREFACLQTFPMGYRFGQREVRKQIGNAVPPVLAEAFYRAIKDSLHETDERELSEEQQGQGS</sequence>
<dbReference type="PANTHER" id="PTHR10629">
    <property type="entry name" value="CYTOSINE-SPECIFIC METHYLTRANSFERASE"/>
    <property type="match status" value="1"/>
</dbReference>
<dbReference type="STRING" id="1448320.A0A319CS85"/>
<dbReference type="GO" id="GO:0044027">
    <property type="term" value="P:negative regulation of gene expression via chromosomal CpG island methylation"/>
    <property type="evidence" value="ECO:0007669"/>
    <property type="project" value="TreeGrafter"/>
</dbReference>
<evidence type="ECO:0000256" key="1">
    <source>
        <dbReference type="ARBA" id="ARBA00011975"/>
    </source>
</evidence>
<name>A0A319CS85_9EURO</name>
<dbReference type="InterPro" id="IPR001525">
    <property type="entry name" value="C5_MeTfrase"/>
</dbReference>
<dbReference type="GO" id="GO:0003886">
    <property type="term" value="F:DNA (cytosine-5-)-methyltransferase activity"/>
    <property type="evidence" value="ECO:0007669"/>
    <property type="project" value="UniProtKB-EC"/>
</dbReference>
<dbReference type="Proteomes" id="UP000247810">
    <property type="component" value="Unassembled WGS sequence"/>
</dbReference>
<evidence type="ECO:0000256" key="5">
    <source>
        <dbReference type="PROSITE-ProRule" id="PRU01016"/>
    </source>
</evidence>
<evidence type="ECO:0000256" key="2">
    <source>
        <dbReference type="ARBA" id="ARBA00022603"/>
    </source>
</evidence>
<dbReference type="GO" id="GO:0032259">
    <property type="term" value="P:methylation"/>
    <property type="evidence" value="ECO:0007669"/>
    <property type="project" value="UniProtKB-KW"/>
</dbReference>
<protein>
    <recommendedName>
        <fullName evidence="1">DNA (cytosine-5-)-methyltransferase</fullName>
        <ecNumber evidence="1">2.1.1.37</ecNumber>
    </recommendedName>
</protein>
<proteinExistence type="inferred from homology"/>
<dbReference type="Gene3D" id="3.40.50.150">
    <property type="entry name" value="Vaccinia Virus protein VP39"/>
    <property type="match status" value="1"/>
</dbReference>
<comment type="similarity">
    <text evidence="5">Belongs to the class I-like SAM-binding methyltransferase superfamily. C5-methyltransferase family.</text>
</comment>
<dbReference type="OrthoDB" id="414133at2759"/>
<dbReference type="InterPro" id="IPR029063">
    <property type="entry name" value="SAM-dependent_MTases_sf"/>
</dbReference>
<dbReference type="PROSITE" id="PS51679">
    <property type="entry name" value="SAM_MT_C5"/>
    <property type="match status" value="1"/>
</dbReference>